<dbReference type="Proteomes" id="UP001213907">
    <property type="component" value="Chromosome"/>
</dbReference>
<dbReference type="InterPro" id="IPR000653">
    <property type="entry name" value="DegT/StrS_aminotransferase"/>
</dbReference>
<dbReference type="InterPro" id="IPR015421">
    <property type="entry name" value="PyrdxlP-dep_Trfase_major"/>
</dbReference>
<organism evidence="4 5">
    <name type="scientific">Afipia carboxydohydrogena</name>
    <name type="common">Pseudomonas carboxydohydrogena</name>
    <dbReference type="NCBI Taxonomy" id="290"/>
    <lineage>
        <taxon>Bacteria</taxon>
        <taxon>Pseudomonadati</taxon>
        <taxon>Pseudomonadota</taxon>
        <taxon>Alphaproteobacteria</taxon>
        <taxon>Hyphomicrobiales</taxon>
        <taxon>Nitrobacteraceae</taxon>
        <taxon>Afipia</taxon>
    </lineage>
</organism>
<dbReference type="Pfam" id="PF01041">
    <property type="entry name" value="DegT_DnrJ_EryC1"/>
    <property type="match status" value="1"/>
</dbReference>
<evidence type="ECO:0000256" key="2">
    <source>
        <dbReference type="ARBA" id="ARBA00037999"/>
    </source>
</evidence>
<keyword evidence="4" id="KW-0032">Aminotransferase</keyword>
<proteinExistence type="inferred from homology"/>
<sequence>MRIPFLNIHAAYVELQPQINAAFERVAQSGSYVLGSEVEAFEAEFADYCGASHAVGVASGLDALHLSMRALGIGPGDEVIVPSNAYIATWLSITRAGARPVPVEPNAATYNIDVDLIEAAITSRTKAIVALHLYGQPADLDPILGIAKRHGLYVVEDAAQAHGATYRERRIGAHGHVVAWSFYPSKNLGAMGDAGAVTTDDPTLAEKIRILRNYGSKVRYLNEVCGFNSRLDPMQAAILRAKLHKLNEWNARRAAHASTYLRLLQGENQFVLPRVLECCAPAWHIFAVRHHKRDELRSALLEHGIETLIHYPVPPHRQDAYRGEWEAGSFPIASMLADEVLSLPIGPHMTNDAVETVCSVLKSVTKSLHSPVLEK</sequence>
<evidence type="ECO:0000313" key="4">
    <source>
        <dbReference type="EMBL" id="WEF51057.1"/>
    </source>
</evidence>
<dbReference type="InterPro" id="IPR015424">
    <property type="entry name" value="PyrdxlP-dep_Trfase"/>
</dbReference>
<dbReference type="PANTHER" id="PTHR30244:SF36">
    <property type="entry name" value="3-OXO-GLUCOSE-6-PHOSPHATE:GLUTAMATE AMINOTRANSFERASE"/>
    <property type="match status" value="1"/>
</dbReference>
<accession>A0ABY8BRL7</accession>
<reference evidence="4 5" key="1">
    <citation type="submission" date="2022-11" db="EMBL/GenBank/DDBJ databases">
        <authorList>
            <person name="Siebert D."/>
            <person name="Busche T."/>
            <person name="Saydam E."/>
            <person name="Kalinowski J."/>
            <person name="Ruckert C."/>
            <person name="Blombach B."/>
        </authorList>
    </citation>
    <scope>NUCLEOTIDE SEQUENCE [LARGE SCALE GENOMIC DNA]</scope>
    <source>
        <strain evidence="4 5">DSM 1083</strain>
    </source>
</reference>
<dbReference type="PIRSF" id="PIRSF000390">
    <property type="entry name" value="PLP_StrS"/>
    <property type="match status" value="1"/>
</dbReference>
<dbReference type="EMBL" id="CP113162">
    <property type="protein sequence ID" value="WEF51057.1"/>
    <property type="molecule type" value="Genomic_DNA"/>
</dbReference>
<protein>
    <submittedName>
        <fullName evidence="4">DegT/DnrJ/EryC1/StrS family aminotransferase</fullName>
    </submittedName>
</protein>
<name>A0ABY8BRL7_AFICR</name>
<dbReference type="PANTHER" id="PTHR30244">
    <property type="entry name" value="TRANSAMINASE"/>
    <property type="match status" value="1"/>
</dbReference>
<gene>
    <name evidence="4" type="ORF">AFIC_002621</name>
</gene>
<comment type="similarity">
    <text evidence="2 3">Belongs to the DegT/DnrJ/EryC1 family.</text>
</comment>
<evidence type="ECO:0000256" key="1">
    <source>
        <dbReference type="ARBA" id="ARBA00022898"/>
    </source>
</evidence>
<keyword evidence="1 3" id="KW-0663">Pyridoxal phosphate</keyword>
<dbReference type="RefSeq" id="WP_275246671.1">
    <property type="nucleotide sequence ID" value="NZ_BAABDX010000001.1"/>
</dbReference>
<dbReference type="CDD" id="cd00616">
    <property type="entry name" value="AHBA_syn"/>
    <property type="match status" value="1"/>
</dbReference>
<dbReference type="Gene3D" id="3.90.1150.10">
    <property type="entry name" value="Aspartate Aminotransferase, domain 1"/>
    <property type="match status" value="1"/>
</dbReference>
<dbReference type="InterPro" id="IPR015422">
    <property type="entry name" value="PyrdxlP-dep_Trfase_small"/>
</dbReference>
<dbReference type="SUPFAM" id="SSF53383">
    <property type="entry name" value="PLP-dependent transferases"/>
    <property type="match status" value="1"/>
</dbReference>
<dbReference type="Gene3D" id="3.40.640.10">
    <property type="entry name" value="Type I PLP-dependent aspartate aminotransferase-like (Major domain)"/>
    <property type="match status" value="1"/>
</dbReference>
<keyword evidence="5" id="KW-1185">Reference proteome</keyword>
<dbReference type="GO" id="GO:0008483">
    <property type="term" value="F:transaminase activity"/>
    <property type="evidence" value="ECO:0007669"/>
    <property type="project" value="UniProtKB-KW"/>
</dbReference>
<evidence type="ECO:0000256" key="3">
    <source>
        <dbReference type="RuleBase" id="RU004508"/>
    </source>
</evidence>
<evidence type="ECO:0000313" key="5">
    <source>
        <dbReference type="Proteomes" id="UP001213907"/>
    </source>
</evidence>
<keyword evidence="4" id="KW-0808">Transferase</keyword>